<dbReference type="Proteomes" id="UP000019197">
    <property type="component" value="Unassembled WGS sequence"/>
</dbReference>
<dbReference type="EMBL" id="CBXE010000359">
    <property type="protein sequence ID" value="CDL86553.1"/>
    <property type="molecule type" value="Genomic_DNA"/>
</dbReference>
<dbReference type="AlphaFoldDB" id="W1J965"/>
<gene>
    <name evidence="1" type="ORF">XCR1_4210006</name>
</gene>
<name>W1J965_9GAMM</name>
<protein>
    <submittedName>
        <fullName evidence="1">Uncharacterized protein</fullName>
    </submittedName>
</protein>
<sequence>MGINDYFFIFSSHAICSSCVDYKYIKVAFARIFSLFLFAILKHCVNNASSGLTSYEVSKYF</sequence>
<accession>W1J965</accession>
<evidence type="ECO:0000313" key="2">
    <source>
        <dbReference type="Proteomes" id="UP000019197"/>
    </source>
</evidence>
<comment type="caution">
    <text evidence="1">The sequence shown here is derived from an EMBL/GenBank/DDBJ whole genome shotgun (WGS) entry which is preliminary data.</text>
</comment>
<evidence type="ECO:0000313" key="1">
    <source>
        <dbReference type="EMBL" id="CDL86553.1"/>
    </source>
</evidence>
<organism evidence="1 2">
    <name type="scientific">Xenorhabdus cabanillasii JM26</name>
    <dbReference type="NCBI Taxonomy" id="1427517"/>
    <lineage>
        <taxon>Bacteria</taxon>
        <taxon>Pseudomonadati</taxon>
        <taxon>Pseudomonadota</taxon>
        <taxon>Gammaproteobacteria</taxon>
        <taxon>Enterobacterales</taxon>
        <taxon>Morganellaceae</taxon>
        <taxon>Xenorhabdus</taxon>
    </lineage>
</organism>
<proteinExistence type="predicted"/>
<reference evidence="1 2" key="1">
    <citation type="submission" date="2013-11" db="EMBL/GenBank/DDBJ databases">
        <title>Draft genome sequence and annotation of the entomopathogenic bacterium, Xenorhabdus cabanillasi strain JM26.</title>
        <authorList>
            <person name="Gualtieri M."/>
            <person name="Ogier J.C."/>
            <person name="Pages S."/>
            <person name="Givaudan A."/>
            <person name="Gaudriault S."/>
        </authorList>
    </citation>
    <scope>NUCLEOTIDE SEQUENCE [LARGE SCALE GENOMIC DNA]</scope>
    <source>
        <strain evidence="1 2">JM26</strain>
    </source>
</reference>